<dbReference type="GO" id="GO:0006508">
    <property type="term" value="P:proteolysis"/>
    <property type="evidence" value="ECO:0007669"/>
    <property type="project" value="UniProtKB-KW"/>
</dbReference>
<dbReference type="InterPro" id="IPR014782">
    <property type="entry name" value="Peptidase_M1_dom"/>
</dbReference>
<evidence type="ECO:0000256" key="9">
    <source>
        <dbReference type="ARBA" id="ARBA00022801"/>
    </source>
</evidence>
<dbReference type="PANTHER" id="PTHR45726">
    <property type="entry name" value="LEUKOTRIENE A-4 HYDROLASE"/>
    <property type="match status" value="1"/>
</dbReference>
<keyword evidence="7" id="KW-0645">Protease</keyword>
<dbReference type="InterPro" id="IPR045357">
    <property type="entry name" value="Aminopeptidase_N-like_N"/>
</dbReference>
<dbReference type="Pfam" id="PF01433">
    <property type="entry name" value="Peptidase_M1"/>
    <property type="match status" value="1"/>
</dbReference>
<dbReference type="PANTHER" id="PTHR45726:SF3">
    <property type="entry name" value="LEUKOTRIENE A-4 HYDROLASE"/>
    <property type="match status" value="1"/>
</dbReference>
<feature type="chain" id="PRO_5026013494" description="Aminopeptidase N" evidence="14">
    <location>
        <begin position="31"/>
        <end position="590"/>
    </location>
</feature>
<evidence type="ECO:0000256" key="5">
    <source>
        <dbReference type="ARBA" id="ARBA00015611"/>
    </source>
</evidence>
<keyword evidence="18" id="KW-1185">Reference proteome</keyword>
<evidence type="ECO:0000256" key="11">
    <source>
        <dbReference type="ARBA" id="ARBA00023049"/>
    </source>
</evidence>
<dbReference type="Pfam" id="PF17900">
    <property type="entry name" value="Peptidase_M1_N"/>
    <property type="match status" value="1"/>
</dbReference>
<feature type="domain" description="Aminopeptidase N-like N-terminal" evidence="16">
    <location>
        <begin position="68"/>
        <end position="237"/>
    </location>
</feature>
<keyword evidence="9" id="KW-0378">Hydrolase</keyword>
<feature type="signal peptide" evidence="14">
    <location>
        <begin position="1"/>
        <end position="30"/>
    </location>
</feature>
<keyword evidence="10 13" id="KW-0862">Zinc</keyword>
<name>A0A6I4T4Q2_9SPHN</name>
<dbReference type="InterPro" id="IPR034015">
    <property type="entry name" value="M1_LTA4H"/>
</dbReference>
<feature type="active site" description="Proton donor" evidence="12">
    <location>
        <position position="427"/>
    </location>
</feature>
<evidence type="ECO:0000256" key="10">
    <source>
        <dbReference type="ARBA" id="ARBA00022833"/>
    </source>
</evidence>
<evidence type="ECO:0000256" key="6">
    <source>
        <dbReference type="ARBA" id="ARBA00022490"/>
    </source>
</evidence>
<dbReference type="InterPro" id="IPR027268">
    <property type="entry name" value="Peptidase_M4/M1_CTD_sf"/>
</dbReference>
<dbReference type="SUPFAM" id="SSF55486">
    <property type="entry name" value="Metalloproteases ('zincins'), catalytic domain"/>
    <property type="match status" value="1"/>
</dbReference>
<dbReference type="InterPro" id="IPR001930">
    <property type="entry name" value="Peptidase_M1"/>
</dbReference>
<dbReference type="AlphaFoldDB" id="A0A6I4T4Q2"/>
<keyword evidence="14" id="KW-0732">Signal</keyword>
<keyword evidence="8 13" id="KW-0479">Metal-binding</keyword>
<dbReference type="EMBL" id="WTYT01000003">
    <property type="protein sequence ID" value="MXO65678.1"/>
    <property type="molecule type" value="Genomic_DNA"/>
</dbReference>
<organism evidence="17 18">
    <name type="scientific">Altericroceibacterium endophyticum</name>
    <dbReference type="NCBI Taxonomy" id="1808508"/>
    <lineage>
        <taxon>Bacteria</taxon>
        <taxon>Pseudomonadati</taxon>
        <taxon>Pseudomonadota</taxon>
        <taxon>Alphaproteobacteria</taxon>
        <taxon>Sphingomonadales</taxon>
        <taxon>Erythrobacteraceae</taxon>
        <taxon>Altericroceibacterium</taxon>
    </lineage>
</organism>
<evidence type="ECO:0000256" key="12">
    <source>
        <dbReference type="PIRSR" id="PIRSR634015-1"/>
    </source>
</evidence>
<evidence type="ECO:0000256" key="2">
    <source>
        <dbReference type="ARBA" id="ARBA00004496"/>
    </source>
</evidence>
<gene>
    <name evidence="17" type="ORF">GRI91_07920</name>
</gene>
<dbReference type="Gene3D" id="2.60.40.1730">
    <property type="entry name" value="tricorn interacting facor f3 domain"/>
    <property type="match status" value="1"/>
</dbReference>
<dbReference type="OrthoDB" id="9814383at2"/>
<comment type="subcellular location">
    <subcellularLocation>
        <location evidence="2">Cytoplasm</location>
    </subcellularLocation>
</comment>
<feature type="binding site" evidence="13">
    <location>
        <position position="348"/>
    </location>
    <ligand>
        <name>Zn(2+)</name>
        <dbReference type="ChEBI" id="CHEBI:29105"/>
        <note>catalytic</note>
    </ligand>
</feature>
<dbReference type="EC" id="3.4.11.2" evidence="4"/>
<evidence type="ECO:0000256" key="3">
    <source>
        <dbReference type="ARBA" id="ARBA00010136"/>
    </source>
</evidence>
<proteinExistence type="inferred from homology"/>
<evidence type="ECO:0000256" key="13">
    <source>
        <dbReference type="PIRSR" id="PIRSR634015-3"/>
    </source>
</evidence>
<feature type="binding site" evidence="13">
    <location>
        <position position="344"/>
    </location>
    <ligand>
        <name>Zn(2+)</name>
        <dbReference type="ChEBI" id="CHEBI:29105"/>
        <note>catalytic</note>
    </ligand>
</feature>
<dbReference type="Gene3D" id="1.10.390.10">
    <property type="entry name" value="Neutral Protease Domain 2"/>
    <property type="match status" value="1"/>
</dbReference>
<keyword evidence="11" id="KW-0482">Metalloprotease</keyword>
<feature type="active site" description="Proton acceptor" evidence="12">
    <location>
        <position position="345"/>
    </location>
</feature>
<dbReference type="GO" id="GO:0008237">
    <property type="term" value="F:metallopeptidase activity"/>
    <property type="evidence" value="ECO:0007669"/>
    <property type="project" value="UniProtKB-KW"/>
</dbReference>
<evidence type="ECO:0000313" key="17">
    <source>
        <dbReference type="EMBL" id="MXO65678.1"/>
    </source>
</evidence>
<dbReference type="Proteomes" id="UP000438476">
    <property type="component" value="Unassembled WGS sequence"/>
</dbReference>
<evidence type="ECO:0000259" key="15">
    <source>
        <dbReference type="Pfam" id="PF01433"/>
    </source>
</evidence>
<dbReference type="GO" id="GO:0016285">
    <property type="term" value="F:alanyl aminopeptidase activity"/>
    <property type="evidence" value="ECO:0007669"/>
    <property type="project" value="UniProtKB-EC"/>
</dbReference>
<dbReference type="GO" id="GO:0005737">
    <property type="term" value="C:cytoplasm"/>
    <property type="evidence" value="ECO:0007669"/>
    <property type="project" value="UniProtKB-SubCell"/>
</dbReference>
<comment type="caution">
    <text evidence="17">The sequence shown here is derived from an EMBL/GenBank/DDBJ whole genome shotgun (WGS) entry which is preliminary data.</text>
</comment>
<dbReference type="CDD" id="cd09603">
    <property type="entry name" value="M1_APN_like"/>
    <property type="match status" value="1"/>
</dbReference>
<feature type="binding site" evidence="13">
    <location>
        <position position="367"/>
    </location>
    <ligand>
        <name>Zn(2+)</name>
        <dbReference type="ChEBI" id="CHEBI:29105"/>
        <note>catalytic</note>
    </ligand>
</feature>
<dbReference type="PRINTS" id="PR00756">
    <property type="entry name" value="ALADIPTASE"/>
</dbReference>
<evidence type="ECO:0000256" key="1">
    <source>
        <dbReference type="ARBA" id="ARBA00000098"/>
    </source>
</evidence>
<evidence type="ECO:0000256" key="7">
    <source>
        <dbReference type="ARBA" id="ARBA00022670"/>
    </source>
</evidence>
<evidence type="ECO:0000256" key="4">
    <source>
        <dbReference type="ARBA" id="ARBA00012564"/>
    </source>
</evidence>
<dbReference type="InterPro" id="IPR042097">
    <property type="entry name" value="Aminopeptidase_N-like_N_sf"/>
</dbReference>
<evidence type="ECO:0000313" key="18">
    <source>
        <dbReference type="Proteomes" id="UP000438476"/>
    </source>
</evidence>
<protein>
    <recommendedName>
        <fullName evidence="5">Aminopeptidase N</fullName>
        <ecNumber evidence="4">3.4.11.2</ecNumber>
    </recommendedName>
</protein>
<dbReference type="GO" id="GO:0008270">
    <property type="term" value="F:zinc ion binding"/>
    <property type="evidence" value="ECO:0007669"/>
    <property type="project" value="InterPro"/>
</dbReference>
<comment type="cofactor">
    <cofactor evidence="13">
        <name>Zn(2+)</name>
        <dbReference type="ChEBI" id="CHEBI:29105"/>
    </cofactor>
    <text evidence="13">Binds 1 zinc ion per subunit.</text>
</comment>
<evidence type="ECO:0000256" key="8">
    <source>
        <dbReference type="ARBA" id="ARBA00022723"/>
    </source>
</evidence>
<dbReference type="SUPFAM" id="SSF63737">
    <property type="entry name" value="Leukotriene A4 hydrolase N-terminal domain"/>
    <property type="match status" value="1"/>
</dbReference>
<evidence type="ECO:0000259" key="16">
    <source>
        <dbReference type="Pfam" id="PF17900"/>
    </source>
</evidence>
<sequence length="590" mass="65860">MLISSALLHRPLAFAVLSLSAACWSMSAQAAADDSPAIAEQAPLSEYTADSGAALDPVRAAMETPYLALSLTVDPATETIEGAAHYTVRATAPLTKLGFDLDPRLQTHAISVNGQTLPRSSWANDDGRLSLMLPEPLAAGEETRLTITYGGKPRIAPKAPWDGGFVWDETEDGQPWIATAVQTNGCDLFWPCIDHPSKRVTTLDLSVTVPAPLVVAANGRLQSVQEADGWNTYRWRAHAPNGYGVSLQIGPYELAERTYHSRYGNDIPLKFWYLPGDREGAEKMLGEMTLFLDFFESTIGPYPWSAEKVGLAQTPHLGMEHQTINAYGNDFILSPEGYDWLMQHEFSHEWFANQLTNASTADMWLHEGFGTYMQPLFLRWAKGETAYRVELWKLRKKIISKVPLAPEKQISSELYNDDEAGWGADIYYKGAWILHTLREYVGDEAFLAATTQLTYGRADPRPGNFDWVLADTNDFQRVFENVTGKQLGWFVEAYFRHAELPRLVTQQNGTRLDLRWESGADMPFILPVEVQIGDRIEVVDMSGGTGHIDLPQPDTHFVIDPDTRILRYDADIAAWQAQEEAKDEAQQSDD</sequence>
<accession>A0A6I4T4Q2</accession>
<keyword evidence="6" id="KW-0963">Cytoplasm</keyword>
<evidence type="ECO:0000256" key="14">
    <source>
        <dbReference type="SAM" id="SignalP"/>
    </source>
</evidence>
<reference evidence="17 18" key="1">
    <citation type="submission" date="2019-12" db="EMBL/GenBank/DDBJ databases">
        <title>Genomic-based taxomic classification of the family Erythrobacteraceae.</title>
        <authorList>
            <person name="Xu L."/>
        </authorList>
    </citation>
    <scope>NUCLEOTIDE SEQUENCE [LARGE SCALE GENOMIC DNA]</scope>
    <source>
        <strain evidence="17 18">LMG 29518</strain>
    </source>
</reference>
<dbReference type="RefSeq" id="WP_160736125.1">
    <property type="nucleotide sequence ID" value="NZ_WTYT01000003.1"/>
</dbReference>
<comment type="catalytic activity">
    <reaction evidence="1">
        <text>Release of an N-terminal amino acid, Xaa-|-Yaa- from a peptide, amide or arylamide. Xaa is preferably Ala, but may be most amino acids including Pro (slow action). When a terminal hydrophobic residue is followed by a prolyl residue, the two may be released as an intact Xaa-Pro dipeptide.</text>
        <dbReference type="EC" id="3.4.11.2"/>
    </reaction>
</comment>
<feature type="domain" description="Peptidase M1 membrane alanine aminopeptidase" evidence="15">
    <location>
        <begin position="292"/>
        <end position="494"/>
    </location>
</feature>
<comment type="similarity">
    <text evidence="3">Belongs to the peptidase M1 family.</text>
</comment>